<feature type="domain" description="Amine oxidase" evidence="1">
    <location>
        <begin position="10"/>
        <end position="263"/>
    </location>
</feature>
<organism evidence="2 3">
    <name type="scientific">Wenzhouxiangella sediminis</name>
    <dbReference type="NCBI Taxonomy" id="1792836"/>
    <lineage>
        <taxon>Bacteria</taxon>
        <taxon>Pseudomonadati</taxon>
        <taxon>Pseudomonadota</taxon>
        <taxon>Gammaproteobacteria</taxon>
        <taxon>Chromatiales</taxon>
        <taxon>Wenzhouxiangellaceae</taxon>
        <taxon>Wenzhouxiangella</taxon>
    </lineage>
</organism>
<dbReference type="GO" id="GO:0016491">
    <property type="term" value="F:oxidoreductase activity"/>
    <property type="evidence" value="ECO:0007669"/>
    <property type="project" value="InterPro"/>
</dbReference>
<dbReference type="Gene3D" id="3.50.50.60">
    <property type="entry name" value="FAD/NAD(P)-binding domain"/>
    <property type="match status" value="1"/>
</dbReference>
<accession>A0A3E1K6W4</accession>
<dbReference type="InterPro" id="IPR036188">
    <property type="entry name" value="FAD/NAD-bd_sf"/>
</dbReference>
<dbReference type="RefSeq" id="WP_116651337.1">
    <property type="nucleotide sequence ID" value="NZ_QUZK01000042.1"/>
</dbReference>
<dbReference type="AlphaFoldDB" id="A0A3E1K6W4"/>
<gene>
    <name evidence="2" type="ORF">DZC52_11795</name>
</gene>
<sequence length="413" mass="46277">MKIAIVGGGVSGLYAAWHLSNRHEVTVFEAADRLGGHADTQVVDDEGVEQSIDTGFIVFNRQHYPLLTTWFESLGVTSRTTDMSFGVSDTGSGMEYNASTLGRLYCQRRNLLSPRFHGMVLDIARFYRRAPALLAELDERVTLGEWLAGSGLGEMFASRHMLPMASALWSAPMGDVTKFPMKHLLAFMDNHSMLTLGERPAWETVDGGSRQYVEAARRCAARFEIASPVRWVERTNDGVVVRTPEDEARFDAIVLACHSDQALGLLADASPVERCVLSAIQYQPNEAVLHTDVSVLPSRRAARAAWNVRIDGEEGRRCRVSYYMNLLQNIKSRQHFVVSLNQTELIDPARILVRRNYAHPVFTPEAVAAQSRWSDINGLRRTWFCGAWWGWGFHEDGARSARRVVDDIEARHG</sequence>
<dbReference type="PANTHER" id="PTHR42923:SF17">
    <property type="entry name" value="AMINE OXIDASE DOMAIN-CONTAINING PROTEIN"/>
    <property type="match status" value="1"/>
</dbReference>
<evidence type="ECO:0000259" key="1">
    <source>
        <dbReference type="Pfam" id="PF01593"/>
    </source>
</evidence>
<dbReference type="Gene3D" id="3.30.70.1990">
    <property type="match status" value="1"/>
</dbReference>
<evidence type="ECO:0000313" key="2">
    <source>
        <dbReference type="EMBL" id="RFF29752.1"/>
    </source>
</evidence>
<proteinExistence type="predicted"/>
<dbReference type="OrthoDB" id="20837at2"/>
<dbReference type="Proteomes" id="UP000260351">
    <property type="component" value="Unassembled WGS sequence"/>
</dbReference>
<reference evidence="2 3" key="1">
    <citation type="submission" date="2018-08" db="EMBL/GenBank/DDBJ databases">
        <title>Wenzhouxiangella salilacus sp. nov., a novel bacterium isolated from a saline lake in Xinjiang Province, China.</title>
        <authorList>
            <person name="Han S."/>
        </authorList>
    </citation>
    <scope>NUCLEOTIDE SEQUENCE [LARGE SCALE GENOMIC DNA]</scope>
    <source>
        <strain evidence="2 3">XDB06</strain>
    </source>
</reference>
<dbReference type="InterPro" id="IPR002937">
    <property type="entry name" value="Amino_oxidase"/>
</dbReference>
<name>A0A3E1K6W4_9GAMM</name>
<comment type="caution">
    <text evidence="2">The sequence shown here is derived from an EMBL/GenBank/DDBJ whole genome shotgun (WGS) entry which is preliminary data.</text>
</comment>
<dbReference type="Pfam" id="PF01593">
    <property type="entry name" value="Amino_oxidase"/>
    <property type="match status" value="1"/>
</dbReference>
<dbReference type="Gene3D" id="1.10.405.20">
    <property type="match status" value="1"/>
</dbReference>
<protein>
    <submittedName>
        <fullName evidence="2">FAD-dependent oxidoreductase</fullName>
    </submittedName>
</protein>
<dbReference type="InterPro" id="IPR050464">
    <property type="entry name" value="Zeta_carotene_desat/Oxidored"/>
</dbReference>
<dbReference type="SUPFAM" id="SSF51905">
    <property type="entry name" value="FAD/NAD(P)-binding domain"/>
    <property type="match status" value="1"/>
</dbReference>
<keyword evidence="3" id="KW-1185">Reference proteome</keyword>
<dbReference type="EMBL" id="QUZK01000042">
    <property type="protein sequence ID" value="RFF29752.1"/>
    <property type="molecule type" value="Genomic_DNA"/>
</dbReference>
<dbReference type="PANTHER" id="PTHR42923">
    <property type="entry name" value="PROTOPORPHYRINOGEN OXIDASE"/>
    <property type="match status" value="1"/>
</dbReference>
<evidence type="ECO:0000313" key="3">
    <source>
        <dbReference type="Proteomes" id="UP000260351"/>
    </source>
</evidence>